<dbReference type="EMBL" id="CP127294">
    <property type="protein sequence ID" value="WIX79292.1"/>
    <property type="molecule type" value="Genomic_DNA"/>
</dbReference>
<evidence type="ECO:0008006" key="5">
    <source>
        <dbReference type="Google" id="ProtNLM"/>
    </source>
</evidence>
<keyword evidence="2" id="KW-0732">Signal</keyword>
<name>A0A9Y2IGF3_9PSEU</name>
<protein>
    <recommendedName>
        <fullName evidence="5">Metalloprotease</fullName>
    </recommendedName>
</protein>
<evidence type="ECO:0000313" key="4">
    <source>
        <dbReference type="Proteomes" id="UP001236014"/>
    </source>
</evidence>
<feature type="signal peptide" evidence="2">
    <location>
        <begin position="1"/>
        <end position="33"/>
    </location>
</feature>
<dbReference type="Proteomes" id="UP001236014">
    <property type="component" value="Chromosome"/>
</dbReference>
<evidence type="ECO:0000256" key="2">
    <source>
        <dbReference type="SAM" id="SignalP"/>
    </source>
</evidence>
<organism evidence="3 4">
    <name type="scientific">Amycolatopsis carbonis</name>
    <dbReference type="NCBI Taxonomy" id="715471"/>
    <lineage>
        <taxon>Bacteria</taxon>
        <taxon>Bacillati</taxon>
        <taxon>Actinomycetota</taxon>
        <taxon>Actinomycetes</taxon>
        <taxon>Pseudonocardiales</taxon>
        <taxon>Pseudonocardiaceae</taxon>
        <taxon>Amycolatopsis</taxon>
    </lineage>
</organism>
<feature type="region of interest" description="Disordered" evidence="1">
    <location>
        <begin position="321"/>
        <end position="350"/>
    </location>
</feature>
<dbReference type="KEGG" id="acab:QRX50_00285"/>
<dbReference type="AlphaFoldDB" id="A0A9Y2IGF3"/>
<dbReference type="RefSeq" id="WP_285969981.1">
    <property type="nucleotide sequence ID" value="NZ_CP127294.1"/>
</dbReference>
<proteinExistence type="predicted"/>
<feature type="chain" id="PRO_5040769909" description="Metalloprotease" evidence="2">
    <location>
        <begin position="34"/>
        <end position="376"/>
    </location>
</feature>
<accession>A0A9Y2IGF3</accession>
<evidence type="ECO:0000256" key="1">
    <source>
        <dbReference type="SAM" id="MobiDB-lite"/>
    </source>
</evidence>
<gene>
    <name evidence="3" type="ORF">QRX50_00285</name>
</gene>
<sequence length="376" mass="39253">MQKNRRAGVFGRSIAAAGALSLLALATAAPASADEAPSTVDQDVTQLTQEVDDLAAIVYGSGLNNADSLFDSPAGPAAAARGFAASDPAGCTDGALVTYARGLEAGLTPTEDQAFNTLSLLVEMYAEGVETEQTAEPFGTDGQYTARAAATITKLRAFWDIDSSDIQLVPWKGTDLADRAKMTKMFAIGFSPVRAAQAAVLTDKVLDELPVFQNGSNPLLTLNSYAVPAGYLGGRRVVLGDGELETMRMLGVEDVSVEAIVGHEFGHQVNFANGNNPADESSEMGPDAYAGYFVAHAKGMGFNATLQQHVGNLNADIGSCNRNHGTPEQRRAAGQWGADQATSQADPNEIVPSGTMIDAFKAEYPVIMGSAALARS</sequence>
<keyword evidence="4" id="KW-1185">Reference proteome</keyword>
<evidence type="ECO:0000313" key="3">
    <source>
        <dbReference type="EMBL" id="WIX79292.1"/>
    </source>
</evidence>
<reference evidence="3 4" key="1">
    <citation type="submission" date="2023-06" db="EMBL/GenBank/DDBJ databases">
        <authorList>
            <person name="Oyuntsetseg B."/>
            <person name="Kim S.B."/>
        </authorList>
    </citation>
    <scope>NUCLEOTIDE SEQUENCE [LARGE SCALE GENOMIC DNA]</scope>
    <source>
        <strain evidence="3 4">2-15</strain>
    </source>
</reference>